<evidence type="ECO:0000313" key="1">
    <source>
        <dbReference type="EMBL" id="GIX83671.1"/>
    </source>
</evidence>
<comment type="caution">
    <text evidence="1">The sequence shown here is derived from an EMBL/GenBank/DDBJ whole genome shotgun (WGS) entry which is preliminary data.</text>
</comment>
<evidence type="ECO:0000313" key="2">
    <source>
        <dbReference type="Proteomes" id="UP001054945"/>
    </source>
</evidence>
<dbReference type="EMBL" id="BPLR01003356">
    <property type="protein sequence ID" value="GIX83671.1"/>
    <property type="molecule type" value="Genomic_DNA"/>
</dbReference>
<dbReference type="Proteomes" id="UP001054945">
    <property type="component" value="Unassembled WGS sequence"/>
</dbReference>
<gene>
    <name evidence="1" type="ORF">CEXT_398061</name>
</gene>
<accession>A0AAV4NG10</accession>
<sequence>MQQLTWDSRNSMFHNSFPSASDPSASRVVTELHPGNLGGALRARDENPINKCVFASLSYRCAIDGGLKFYDSTESVEFPRLSWKLLLKCSDFSQSLDLDLGNYFRIALSTELQF</sequence>
<name>A0AAV4NG10_CAEEX</name>
<reference evidence="1 2" key="1">
    <citation type="submission" date="2021-06" db="EMBL/GenBank/DDBJ databases">
        <title>Caerostris extrusa draft genome.</title>
        <authorList>
            <person name="Kono N."/>
            <person name="Arakawa K."/>
        </authorList>
    </citation>
    <scope>NUCLEOTIDE SEQUENCE [LARGE SCALE GENOMIC DNA]</scope>
</reference>
<proteinExistence type="predicted"/>
<dbReference type="AlphaFoldDB" id="A0AAV4NG10"/>
<protein>
    <submittedName>
        <fullName evidence="1">Uncharacterized protein</fullName>
    </submittedName>
</protein>
<organism evidence="1 2">
    <name type="scientific">Caerostris extrusa</name>
    <name type="common">Bark spider</name>
    <name type="synonym">Caerostris bankana</name>
    <dbReference type="NCBI Taxonomy" id="172846"/>
    <lineage>
        <taxon>Eukaryota</taxon>
        <taxon>Metazoa</taxon>
        <taxon>Ecdysozoa</taxon>
        <taxon>Arthropoda</taxon>
        <taxon>Chelicerata</taxon>
        <taxon>Arachnida</taxon>
        <taxon>Araneae</taxon>
        <taxon>Araneomorphae</taxon>
        <taxon>Entelegynae</taxon>
        <taxon>Araneoidea</taxon>
        <taxon>Araneidae</taxon>
        <taxon>Caerostris</taxon>
    </lineage>
</organism>
<keyword evidence="2" id="KW-1185">Reference proteome</keyword>